<dbReference type="GO" id="GO:0005975">
    <property type="term" value="P:carbohydrate metabolic process"/>
    <property type="evidence" value="ECO:0007669"/>
    <property type="project" value="InterPro"/>
</dbReference>
<protein>
    <recommendedName>
        <fullName evidence="4">Carbohydrate deacetylase</fullName>
    </recommendedName>
</protein>
<evidence type="ECO:0000256" key="3">
    <source>
        <dbReference type="ARBA" id="ARBA00008843"/>
    </source>
</evidence>
<dbReference type="Pfam" id="PF04794">
    <property type="entry name" value="YdjC"/>
    <property type="match status" value="1"/>
</dbReference>
<gene>
    <name evidence="9" type="ORF">MGAL_10B002306</name>
</gene>
<evidence type="ECO:0000256" key="1">
    <source>
        <dbReference type="ARBA" id="ARBA00001946"/>
    </source>
</evidence>
<evidence type="ECO:0000256" key="7">
    <source>
        <dbReference type="ARBA" id="ARBA00022842"/>
    </source>
</evidence>
<keyword evidence="10" id="KW-1185">Reference proteome</keyword>
<dbReference type="GO" id="GO:0019213">
    <property type="term" value="F:deacetylase activity"/>
    <property type="evidence" value="ECO:0007669"/>
    <property type="project" value="TreeGrafter"/>
</dbReference>
<name>A0A8B6HA49_MYTGA</name>
<evidence type="ECO:0000256" key="5">
    <source>
        <dbReference type="ARBA" id="ARBA00022723"/>
    </source>
</evidence>
<comment type="caution">
    <text evidence="9">The sequence shown here is derived from an EMBL/GenBank/DDBJ whole genome shotgun (WGS) entry which is preliminary data.</text>
</comment>
<dbReference type="InterPro" id="IPR011330">
    <property type="entry name" value="Glyco_hydro/deAcase_b/a-brl"/>
</dbReference>
<evidence type="ECO:0000256" key="2">
    <source>
        <dbReference type="ARBA" id="ARBA00003451"/>
    </source>
</evidence>
<dbReference type="PANTHER" id="PTHR31609:SF1">
    <property type="entry name" value="CARBOHYDRATE DEACETYLASE"/>
    <property type="match status" value="1"/>
</dbReference>
<evidence type="ECO:0000256" key="8">
    <source>
        <dbReference type="ARBA" id="ARBA00023277"/>
    </source>
</evidence>
<sequence>MPNCLIVNADDFGYGIERNDGIINCFKSGAISSTTMLVNGVAAEDAATKAKLAGLPTGLHLNISEGKPVCASAKTLTDSDGNLYELFTIRERVAEGRINLNEVRDELQKQIDRFEELMGYKPQHVDGHQHVHVLPGICDIFAHVLSQNGIRSTRCPYEDLNPDTNYAWFEGDTKKMATFMDEVVQQSQQAKPIFRRNGLWLPSEFCGLQTMGLDMTKESLKTTLKQTFRNDNKDDIVSCELMVHPGYRTKEEGGCGTGPDEFSQSDQRELEMDILCDSDMIDFYREMEIDIKNIRSVMCKIKKRAGPIKTQCFTVNDDGSRTKSTTNDEVTINHAEGPIHIEIAIIDIEGPIHNEADIRYVKRPTHDYDTIKILKEPSEDNYIVSDVDGQLKTP</sequence>
<keyword evidence="6" id="KW-0378">Hydrolase</keyword>
<dbReference type="SUPFAM" id="SSF88713">
    <property type="entry name" value="Glycoside hydrolase/deacetylase"/>
    <property type="match status" value="1"/>
</dbReference>
<comment type="cofactor">
    <cofactor evidence="1">
        <name>Mg(2+)</name>
        <dbReference type="ChEBI" id="CHEBI:18420"/>
    </cofactor>
</comment>
<evidence type="ECO:0000256" key="4">
    <source>
        <dbReference type="ARBA" id="ARBA00018477"/>
    </source>
</evidence>
<organism evidence="9 10">
    <name type="scientific">Mytilus galloprovincialis</name>
    <name type="common">Mediterranean mussel</name>
    <dbReference type="NCBI Taxonomy" id="29158"/>
    <lineage>
        <taxon>Eukaryota</taxon>
        <taxon>Metazoa</taxon>
        <taxon>Spiralia</taxon>
        <taxon>Lophotrochozoa</taxon>
        <taxon>Mollusca</taxon>
        <taxon>Bivalvia</taxon>
        <taxon>Autobranchia</taxon>
        <taxon>Pteriomorphia</taxon>
        <taxon>Mytilida</taxon>
        <taxon>Mytiloidea</taxon>
        <taxon>Mytilidae</taxon>
        <taxon>Mytilinae</taxon>
        <taxon>Mytilus</taxon>
    </lineage>
</organism>
<dbReference type="Proteomes" id="UP000596742">
    <property type="component" value="Unassembled WGS sequence"/>
</dbReference>
<evidence type="ECO:0000313" key="10">
    <source>
        <dbReference type="Proteomes" id="UP000596742"/>
    </source>
</evidence>
<evidence type="ECO:0000256" key="6">
    <source>
        <dbReference type="ARBA" id="ARBA00022801"/>
    </source>
</evidence>
<dbReference type="Gene3D" id="3.20.20.370">
    <property type="entry name" value="Glycoside hydrolase/deacetylase"/>
    <property type="match status" value="1"/>
</dbReference>
<keyword evidence="5" id="KW-0479">Metal-binding</keyword>
<comment type="similarity">
    <text evidence="3">Belongs to the YdjC deacetylase family.</text>
</comment>
<dbReference type="PANTHER" id="PTHR31609">
    <property type="entry name" value="YDJC DEACETYLASE FAMILY MEMBER"/>
    <property type="match status" value="1"/>
</dbReference>
<dbReference type="AlphaFoldDB" id="A0A8B6HA49"/>
<dbReference type="EMBL" id="UYJE01009698">
    <property type="protein sequence ID" value="VDI75779.1"/>
    <property type="molecule type" value="Genomic_DNA"/>
</dbReference>
<reference evidence="9" key="1">
    <citation type="submission" date="2018-11" db="EMBL/GenBank/DDBJ databases">
        <authorList>
            <person name="Alioto T."/>
            <person name="Alioto T."/>
        </authorList>
    </citation>
    <scope>NUCLEOTIDE SEQUENCE</scope>
</reference>
<dbReference type="GO" id="GO:0016787">
    <property type="term" value="F:hydrolase activity"/>
    <property type="evidence" value="ECO:0007669"/>
    <property type="project" value="UniProtKB-KW"/>
</dbReference>
<proteinExistence type="inferred from homology"/>
<keyword evidence="7" id="KW-0460">Magnesium</keyword>
<accession>A0A8B6HA49</accession>
<dbReference type="GO" id="GO:0046872">
    <property type="term" value="F:metal ion binding"/>
    <property type="evidence" value="ECO:0007669"/>
    <property type="project" value="UniProtKB-KW"/>
</dbReference>
<comment type="function">
    <text evidence="2">Probably catalyzes the deacetylation of acetylated carbohydrates an important step in the degradation of oligosaccharides.</text>
</comment>
<dbReference type="OrthoDB" id="8908051at2759"/>
<evidence type="ECO:0000313" key="9">
    <source>
        <dbReference type="EMBL" id="VDI75779.1"/>
    </source>
</evidence>
<dbReference type="InterPro" id="IPR006879">
    <property type="entry name" value="YdjC-like"/>
</dbReference>
<keyword evidence="8" id="KW-0119">Carbohydrate metabolism</keyword>